<keyword evidence="3" id="KW-1185">Reference proteome</keyword>
<sequence length="91" mass="10090">MGGPSEGRPPSYKAPRLRQGSPEQLVSQPRVEVVREASALRVRFHRWIVLEKPFENKRLNPIWARAVTARHTRQVSPAPGGPGPISCPCSV</sequence>
<comment type="caution">
    <text evidence="2">The sequence shown here is derived from an EMBL/GenBank/DDBJ whole genome shotgun (WGS) entry which is preliminary data.</text>
</comment>
<dbReference type="EMBL" id="JAULUE010002056">
    <property type="protein sequence ID" value="KAK5889752.1"/>
    <property type="molecule type" value="Genomic_DNA"/>
</dbReference>
<proteinExistence type="predicted"/>
<accession>A0AAN8BRB8</accession>
<gene>
    <name evidence="2" type="ORF">CesoFtcFv8_013342</name>
</gene>
<evidence type="ECO:0000313" key="3">
    <source>
        <dbReference type="Proteomes" id="UP001335648"/>
    </source>
</evidence>
<evidence type="ECO:0000313" key="2">
    <source>
        <dbReference type="EMBL" id="KAK5889752.1"/>
    </source>
</evidence>
<organism evidence="2 3">
    <name type="scientific">Champsocephalus esox</name>
    <name type="common">pike icefish</name>
    <dbReference type="NCBI Taxonomy" id="159716"/>
    <lineage>
        <taxon>Eukaryota</taxon>
        <taxon>Metazoa</taxon>
        <taxon>Chordata</taxon>
        <taxon>Craniata</taxon>
        <taxon>Vertebrata</taxon>
        <taxon>Euteleostomi</taxon>
        <taxon>Actinopterygii</taxon>
        <taxon>Neopterygii</taxon>
        <taxon>Teleostei</taxon>
        <taxon>Neoteleostei</taxon>
        <taxon>Acanthomorphata</taxon>
        <taxon>Eupercaria</taxon>
        <taxon>Perciformes</taxon>
        <taxon>Notothenioidei</taxon>
        <taxon>Channichthyidae</taxon>
        <taxon>Champsocephalus</taxon>
    </lineage>
</organism>
<feature type="region of interest" description="Disordered" evidence="1">
    <location>
        <begin position="1"/>
        <end position="28"/>
    </location>
</feature>
<evidence type="ECO:0000256" key="1">
    <source>
        <dbReference type="SAM" id="MobiDB-lite"/>
    </source>
</evidence>
<reference evidence="2 3" key="1">
    <citation type="journal article" date="2023" name="Mol. Biol. Evol.">
        <title>Genomics of Secondarily Temperate Adaptation in the Only Non-Antarctic Icefish.</title>
        <authorList>
            <person name="Rivera-Colon A.G."/>
            <person name="Rayamajhi N."/>
            <person name="Minhas B.F."/>
            <person name="Madrigal G."/>
            <person name="Bilyk K.T."/>
            <person name="Yoon V."/>
            <person name="Hune M."/>
            <person name="Gregory S."/>
            <person name="Cheng C.H.C."/>
            <person name="Catchen J.M."/>
        </authorList>
    </citation>
    <scope>NUCLEOTIDE SEQUENCE [LARGE SCALE GENOMIC DNA]</scope>
    <source>
        <strain evidence="2">JC2023a</strain>
    </source>
</reference>
<protein>
    <submittedName>
        <fullName evidence="2">Uncharacterized protein</fullName>
    </submittedName>
</protein>
<name>A0AAN8BRB8_9TELE</name>
<dbReference type="Proteomes" id="UP001335648">
    <property type="component" value="Unassembled WGS sequence"/>
</dbReference>
<dbReference type="AlphaFoldDB" id="A0AAN8BRB8"/>